<evidence type="ECO:0000256" key="4">
    <source>
        <dbReference type="ARBA" id="ARBA00022787"/>
    </source>
</evidence>
<dbReference type="GO" id="GO:0045039">
    <property type="term" value="P:protein insertion into mitochondrial inner membrane"/>
    <property type="evidence" value="ECO:0007669"/>
    <property type="project" value="TreeGrafter"/>
</dbReference>
<name>A0A1X2HMY4_SYNRA</name>
<evidence type="ECO:0000256" key="7">
    <source>
        <dbReference type="ARBA" id="ARBA00023128"/>
    </source>
</evidence>
<dbReference type="Gene3D" id="1.25.40.10">
    <property type="entry name" value="Tetratricopeptide repeat domain"/>
    <property type="match status" value="2"/>
</dbReference>
<evidence type="ECO:0000256" key="2">
    <source>
        <dbReference type="ARBA" id="ARBA00022692"/>
    </source>
</evidence>
<dbReference type="EMBL" id="MCGN01000002">
    <property type="protein sequence ID" value="ORZ00717.1"/>
    <property type="molecule type" value="Genomic_DNA"/>
</dbReference>
<keyword evidence="5 10" id="KW-0802">TPR repeat</keyword>
<evidence type="ECO:0000256" key="6">
    <source>
        <dbReference type="ARBA" id="ARBA00022989"/>
    </source>
</evidence>
<dbReference type="PANTHER" id="PTHR46208">
    <property type="entry name" value="MITOCHONDRIAL IMPORT RECEPTOR SUBUNIT TOM70"/>
    <property type="match status" value="1"/>
</dbReference>
<evidence type="ECO:0000256" key="3">
    <source>
        <dbReference type="ARBA" id="ARBA00022737"/>
    </source>
</evidence>
<keyword evidence="7" id="KW-0496">Mitochondrion</keyword>
<dbReference type="Pfam" id="PF14559">
    <property type="entry name" value="TPR_19"/>
    <property type="match status" value="1"/>
</dbReference>
<comment type="caution">
    <text evidence="12">The sequence shown here is derived from an EMBL/GenBank/DDBJ whole genome shotgun (WGS) entry which is preliminary data.</text>
</comment>
<keyword evidence="3" id="KW-0677">Repeat</keyword>
<proteinExistence type="inferred from homology"/>
<dbReference type="AlphaFoldDB" id="A0A1X2HMY4"/>
<feature type="repeat" description="TPR" evidence="10">
    <location>
        <begin position="356"/>
        <end position="389"/>
    </location>
</feature>
<keyword evidence="13" id="KW-1185">Reference proteome</keyword>
<feature type="repeat" description="TPR" evidence="10">
    <location>
        <begin position="322"/>
        <end position="355"/>
    </location>
</feature>
<dbReference type="SMART" id="SM00028">
    <property type="entry name" value="TPR"/>
    <property type="match status" value="11"/>
</dbReference>
<evidence type="ECO:0000313" key="12">
    <source>
        <dbReference type="EMBL" id="ORZ00717.1"/>
    </source>
</evidence>
<evidence type="ECO:0000256" key="8">
    <source>
        <dbReference type="ARBA" id="ARBA00023136"/>
    </source>
</evidence>
<dbReference type="STRING" id="13706.A0A1X2HMY4"/>
<sequence length="559" mass="62646">MSDTFPPSAPNHTDRFRRLLSHRSWQLYSALALSTTLAGAGIYWLTRSNKDKKDHHSVPERPGAPLPSVEEYDSLSDETVARLSPEERHEIAHRLKSRGNAAFSAKQWETAADFYTQALRFEICPVFYANRGACYSNLGLTDLVLHDCNEALKLDPCYVKALLRRAHAHEKLGVLGEALYDFTCVCLLEGFRNESAARAMERLLKQITEAKAKEMIKAKPPRLPSPTFVSAYLDSFKSEMRPSLSEAGNSGDAFYARAYRAMQEKDYDVASSYCDKAIDLGCSSKYLARAYNMQGTFLFLKGLAGAAMERFQRSIAADPGYVQSYIKLSSVYLEQGNYVETYKQFEQAIALERDDPDIYYHRGQAEYIGGNYEAAARDYVKTIELNDTFVYAHIQLGVVQYKLGQTATAMATFLKTLAKFPDSSDVRNYYGELLADQQKIPEATAMFDKAIALDPHNPLPLINMAMLMYQAMANVDEALRLCKQALEVDPACDAAVASLAQILLEQGKPEEAIKYYEMAIGLARTQSELEHAISYVEATKSQIRFAKEHPQVAHSLRGD</sequence>
<comment type="similarity">
    <text evidence="9">Belongs to the Tom70 family.</text>
</comment>
<feature type="repeat" description="TPR" evidence="10">
    <location>
        <begin position="424"/>
        <end position="457"/>
    </location>
</feature>
<feature type="region of interest" description="Disordered" evidence="11">
    <location>
        <begin position="52"/>
        <end position="71"/>
    </location>
</feature>
<dbReference type="PANTHER" id="PTHR46208:SF1">
    <property type="entry name" value="MITOCHONDRIAL IMPORT RECEPTOR SUBUNIT TOM70"/>
    <property type="match status" value="1"/>
</dbReference>
<keyword evidence="8" id="KW-0472">Membrane</keyword>
<evidence type="ECO:0000313" key="13">
    <source>
        <dbReference type="Proteomes" id="UP000242180"/>
    </source>
</evidence>
<protein>
    <recommendedName>
        <fullName evidence="14">Mitochondrial outer membrane translocase receptor TOM70</fullName>
    </recommendedName>
</protein>
<keyword evidence="2" id="KW-0812">Transmembrane</keyword>
<dbReference type="InterPro" id="IPR011990">
    <property type="entry name" value="TPR-like_helical_dom_sf"/>
</dbReference>
<evidence type="ECO:0000256" key="10">
    <source>
        <dbReference type="PROSITE-ProRule" id="PRU00339"/>
    </source>
</evidence>
<comment type="subcellular location">
    <subcellularLocation>
        <location evidence="1">Mitochondrion outer membrane</location>
        <topology evidence="1">Single-pass membrane protein</topology>
    </subcellularLocation>
</comment>
<gene>
    <name evidence="12" type="ORF">BCR43DRAFT_485681</name>
</gene>
<dbReference type="PROSITE" id="PS50005">
    <property type="entry name" value="TPR"/>
    <property type="match status" value="3"/>
</dbReference>
<dbReference type="OrthoDB" id="2942533at2759"/>
<dbReference type="InterPro" id="IPR019734">
    <property type="entry name" value="TPR_rpt"/>
</dbReference>
<evidence type="ECO:0000256" key="5">
    <source>
        <dbReference type="ARBA" id="ARBA00022803"/>
    </source>
</evidence>
<dbReference type="SUPFAM" id="SSF48452">
    <property type="entry name" value="TPR-like"/>
    <property type="match status" value="2"/>
</dbReference>
<dbReference type="FunCoup" id="A0A1X2HMY4">
    <property type="interactions" value="383"/>
</dbReference>
<reference evidence="12 13" key="1">
    <citation type="submission" date="2016-07" db="EMBL/GenBank/DDBJ databases">
        <title>Pervasive Adenine N6-methylation of Active Genes in Fungi.</title>
        <authorList>
            <consortium name="DOE Joint Genome Institute"/>
            <person name="Mondo S.J."/>
            <person name="Dannebaum R.O."/>
            <person name="Kuo R.C."/>
            <person name="Labutti K."/>
            <person name="Haridas S."/>
            <person name="Kuo A."/>
            <person name="Salamov A."/>
            <person name="Ahrendt S.R."/>
            <person name="Lipzen A."/>
            <person name="Sullivan W."/>
            <person name="Andreopoulos W.B."/>
            <person name="Clum A."/>
            <person name="Lindquist E."/>
            <person name="Daum C."/>
            <person name="Ramamoorthy G.K."/>
            <person name="Gryganskyi A."/>
            <person name="Culley D."/>
            <person name="Magnuson J.K."/>
            <person name="James T.Y."/>
            <person name="O'Malley M.A."/>
            <person name="Stajich J.E."/>
            <person name="Spatafora J.W."/>
            <person name="Visel A."/>
            <person name="Grigoriev I.V."/>
        </authorList>
    </citation>
    <scope>NUCLEOTIDE SEQUENCE [LARGE SCALE GENOMIC DNA]</scope>
    <source>
        <strain evidence="12 13">NRRL 2496</strain>
    </source>
</reference>
<dbReference type="GO" id="GO:0030150">
    <property type="term" value="P:protein import into mitochondrial matrix"/>
    <property type="evidence" value="ECO:0007669"/>
    <property type="project" value="TreeGrafter"/>
</dbReference>
<evidence type="ECO:0008006" key="14">
    <source>
        <dbReference type="Google" id="ProtNLM"/>
    </source>
</evidence>
<dbReference type="Pfam" id="PF13414">
    <property type="entry name" value="TPR_11"/>
    <property type="match status" value="1"/>
</dbReference>
<organism evidence="12 13">
    <name type="scientific">Syncephalastrum racemosum</name>
    <name type="common">Filamentous fungus</name>
    <dbReference type="NCBI Taxonomy" id="13706"/>
    <lineage>
        <taxon>Eukaryota</taxon>
        <taxon>Fungi</taxon>
        <taxon>Fungi incertae sedis</taxon>
        <taxon>Mucoromycota</taxon>
        <taxon>Mucoromycotina</taxon>
        <taxon>Mucoromycetes</taxon>
        <taxon>Mucorales</taxon>
        <taxon>Syncephalastraceae</taxon>
        <taxon>Syncephalastrum</taxon>
    </lineage>
</organism>
<evidence type="ECO:0000256" key="1">
    <source>
        <dbReference type="ARBA" id="ARBA00004572"/>
    </source>
</evidence>
<dbReference type="GO" id="GO:0030943">
    <property type="term" value="F:mitochondrion targeting sequence binding"/>
    <property type="evidence" value="ECO:0007669"/>
    <property type="project" value="TreeGrafter"/>
</dbReference>
<dbReference type="InParanoid" id="A0A1X2HMY4"/>
<dbReference type="Proteomes" id="UP000242180">
    <property type="component" value="Unassembled WGS sequence"/>
</dbReference>
<keyword evidence="4" id="KW-1000">Mitochondrion outer membrane</keyword>
<dbReference type="GO" id="GO:0005741">
    <property type="term" value="C:mitochondrial outer membrane"/>
    <property type="evidence" value="ECO:0007669"/>
    <property type="project" value="UniProtKB-SubCell"/>
</dbReference>
<evidence type="ECO:0000256" key="9">
    <source>
        <dbReference type="ARBA" id="ARBA00038030"/>
    </source>
</evidence>
<accession>A0A1X2HMY4</accession>
<dbReference type="GO" id="GO:0008320">
    <property type="term" value="F:protein transmembrane transporter activity"/>
    <property type="evidence" value="ECO:0007669"/>
    <property type="project" value="TreeGrafter"/>
</dbReference>
<dbReference type="OMA" id="DDITACC"/>
<evidence type="ECO:0000256" key="11">
    <source>
        <dbReference type="SAM" id="MobiDB-lite"/>
    </source>
</evidence>
<keyword evidence="6" id="KW-1133">Transmembrane helix</keyword>